<reference evidence="1" key="2">
    <citation type="submission" date="2025-09" db="UniProtKB">
        <authorList>
            <consortium name="Ensembl"/>
        </authorList>
    </citation>
    <scope>IDENTIFICATION</scope>
</reference>
<evidence type="ECO:0000313" key="1">
    <source>
        <dbReference type="Ensembl" id="ENSVKKP00000010003.1"/>
    </source>
</evidence>
<keyword evidence="2" id="KW-1185">Reference proteome</keyword>
<sequence>MHTGFLEVQGEEMKYSELVTTKNVVCAATGAGAIFLVAKTIMAGIKCPPYNPEPVPLVTSE</sequence>
<accession>A0A8D2J3Z4</accession>
<organism evidence="1 2">
    <name type="scientific">Varanus komodoensis</name>
    <name type="common">Komodo dragon</name>
    <dbReference type="NCBI Taxonomy" id="61221"/>
    <lineage>
        <taxon>Eukaryota</taxon>
        <taxon>Metazoa</taxon>
        <taxon>Chordata</taxon>
        <taxon>Craniata</taxon>
        <taxon>Vertebrata</taxon>
        <taxon>Euteleostomi</taxon>
        <taxon>Lepidosauria</taxon>
        <taxon>Squamata</taxon>
        <taxon>Bifurcata</taxon>
        <taxon>Unidentata</taxon>
        <taxon>Episquamata</taxon>
        <taxon>Toxicofera</taxon>
        <taxon>Anguimorpha</taxon>
        <taxon>Paleoanguimorpha</taxon>
        <taxon>Varanoidea</taxon>
        <taxon>Varanidae</taxon>
        <taxon>Varanus</taxon>
    </lineage>
</organism>
<proteinExistence type="predicted"/>
<evidence type="ECO:0000313" key="2">
    <source>
        <dbReference type="Proteomes" id="UP000694545"/>
    </source>
</evidence>
<dbReference type="AlphaFoldDB" id="A0A8D2J3Z4"/>
<dbReference type="Ensembl" id="ENSVKKT00000010252.1">
    <property type="protein sequence ID" value="ENSVKKP00000010003.1"/>
    <property type="gene ID" value="ENSVKKG00000007057.1"/>
</dbReference>
<protein>
    <submittedName>
        <fullName evidence="1">Uncharacterized protein</fullName>
    </submittedName>
</protein>
<name>A0A8D2J3Z4_VARKO</name>
<reference evidence="1" key="1">
    <citation type="submission" date="2025-08" db="UniProtKB">
        <authorList>
            <consortium name="Ensembl"/>
        </authorList>
    </citation>
    <scope>IDENTIFICATION</scope>
</reference>
<dbReference type="Proteomes" id="UP000694545">
    <property type="component" value="Unplaced"/>
</dbReference>